<dbReference type="PIRSF" id="PIRSF000804">
    <property type="entry name" value="DNA_pol_III_b"/>
    <property type="match status" value="1"/>
</dbReference>
<keyword evidence="8 10" id="KW-0239">DNA-directed DNA polymerase</keyword>
<comment type="function">
    <text evidence="10">Confers DNA tethering and processivity to DNA polymerases and other proteins. Acts as a clamp, forming a ring around DNA (a reaction catalyzed by the clamp-loading complex) which diffuses in an ATP-independent manner freely and bidirectionally along dsDNA. Initially characterized for its ability to contact the catalytic subunit of DNA polymerase III (Pol III), a complex, multichain enzyme responsible for most of the replicative synthesis in bacteria; Pol III exhibits 3'-5' exonuclease proofreading activity. The beta chain is required for initiation of replication as well as for processivity of DNA replication.</text>
</comment>
<dbReference type="Gene3D" id="3.10.150.10">
    <property type="entry name" value="DNA Polymerase III, subunit A, domain 2"/>
    <property type="match status" value="1"/>
</dbReference>
<evidence type="ECO:0000256" key="10">
    <source>
        <dbReference type="PIRNR" id="PIRNR000804"/>
    </source>
</evidence>
<dbReference type="GO" id="GO:0008408">
    <property type="term" value="F:3'-5' exonuclease activity"/>
    <property type="evidence" value="ECO:0007669"/>
    <property type="project" value="InterPro"/>
</dbReference>
<dbReference type="SUPFAM" id="SSF55979">
    <property type="entry name" value="DNA clamp"/>
    <property type="match status" value="3"/>
</dbReference>
<keyword evidence="4 10" id="KW-0963">Cytoplasm</keyword>
<dbReference type="STRING" id="200904.GCA_900168775_00041"/>
<dbReference type="InterPro" id="IPR022637">
    <property type="entry name" value="DNA_polIII_beta_cen"/>
</dbReference>
<accession>A0A366EC50</accession>
<feature type="domain" description="DNA polymerase III beta sliding clamp N-terminal" evidence="11">
    <location>
        <begin position="1"/>
        <end position="127"/>
    </location>
</feature>
<dbReference type="Gene3D" id="3.70.10.10">
    <property type="match status" value="1"/>
</dbReference>
<dbReference type="EMBL" id="QNRI01000003">
    <property type="protein sequence ID" value="RBO99941.1"/>
    <property type="molecule type" value="Genomic_DNA"/>
</dbReference>
<dbReference type="InterPro" id="IPR022634">
    <property type="entry name" value="DNA_polIII_beta_N"/>
</dbReference>
<gene>
    <name evidence="14" type="ORF">DES48_103269</name>
</gene>
<dbReference type="SMART" id="SM00480">
    <property type="entry name" value="POL3Bc"/>
    <property type="match status" value="1"/>
</dbReference>
<dbReference type="GO" id="GO:0009360">
    <property type="term" value="C:DNA polymerase III complex"/>
    <property type="evidence" value="ECO:0007669"/>
    <property type="project" value="InterPro"/>
</dbReference>
<keyword evidence="5 10" id="KW-0808">Transferase</keyword>
<dbReference type="InterPro" id="IPR022635">
    <property type="entry name" value="DNA_polIII_beta_C"/>
</dbReference>
<dbReference type="AlphaFoldDB" id="A0A366EC50"/>
<dbReference type="Proteomes" id="UP000252254">
    <property type="component" value="Unassembled WGS sequence"/>
</dbReference>
<feature type="domain" description="DNA polymerase III beta sliding clamp C-terminal" evidence="13">
    <location>
        <begin position="256"/>
        <end position="378"/>
    </location>
</feature>
<sequence length="380" mass="42818">MRFIIQRDQLMESIQHVMRAISARVTIPILSGIKIEATTAGIKLTGSDSDISIESFIPKEEDGIVHVEEIEAGSVVVQAKYFPDIIRKLPLKTVEIMTDENDQVTIRSGGAEFHLNGQDTVEYPQLPVLHTENSFEIKSDVLKDLIKQTVFAVSTVETRPILTGVNMKLEDDFLHFVATDSHRLASRKLPMEATSDQINFTSVVIPGKSLSELNKILEDSEEKISISVTENQILFQTNHLYFLSRLLDGNYPETSRLIPDQSKTIVYAKTKELLQAIDRASLLAKENRNNVVKLQTKENNQLEITSNTPEVGEVVEGLSTVGKEGEDLKISFSAKYMIDALRIIEEEQVKIEFTGAMRPFIIRPMDNNYILQLILPVRTY</sequence>
<name>A0A366EC50_9BACI</name>
<dbReference type="Pfam" id="PF02767">
    <property type="entry name" value="DNA_pol3_beta_2"/>
    <property type="match status" value="1"/>
</dbReference>
<dbReference type="OrthoDB" id="8421503at2"/>
<evidence type="ECO:0000256" key="7">
    <source>
        <dbReference type="ARBA" id="ARBA00022705"/>
    </source>
</evidence>
<dbReference type="Pfam" id="PF00712">
    <property type="entry name" value="DNA_pol3_beta"/>
    <property type="match status" value="1"/>
</dbReference>
<keyword evidence="7 10" id="KW-0235">DNA replication</keyword>
<dbReference type="GO" id="GO:0005737">
    <property type="term" value="C:cytoplasm"/>
    <property type="evidence" value="ECO:0007669"/>
    <property type="project" value="UniProtKB-SubCell"/>
</dbReference>
<comment type="subcellular location">
    <subcellularLocation>
        <location evidence="1 10">Cytoplasm</location>
    </subcellularLocation>
</comment>
<evidence type="ECO:0000313" key="14">
    <source>
        <dbReference type="EMBL" id="RBO99941.1"/>
    </source>
</evidence>
<evidence type="ECO:0000256" key="1">
    <source>
        <dbReference type="ARBA" id="ARBA00004496"/>
    </source>
</evidence>
<evidence type="ECO:0000259" key="13">
    <source>
        <dbReference type="Pfam" id="PF02768"/>
    </source>
</evidence>
<evidence type="ECO:0000313" key="15">
    <source>
        <dbReference type="Proteomes" id="UP000252254"/>
    </source>
</evidence>
<dbReference type="PANTHER" id="PTHR30478">
    <property type="entry name" value="DNA POLYMERASE III SUBUNIT BETA"/>
    <property type="match status" value="1"/>
</dbReference>
<evidence type="ECO:0000259" key="11">
    <source>
        <dbReference type="Pfam" id="PF00712"/>
    </source>
</evidence>
<evidence type="ECO:0000256" key="9">
    <source>
        <dbReference type="ARBA" id="ARBA00023125"/>
    </source>
</evidence>
<dbReference type="GO" id="GO:0003887">
    <property type="term" value="F:DNA-directed DNA polymerase activity"/>
    <property type="evidence" value="ECO:0007669"/>
    <property type="project" value="UniProtKB-UniRule"/>
</dbReference>
<evidence type="ECO:0000256" key="5">
    <source>
        <dbReference type="ARBA" id="ARBA00022679"/>
    </source>
</evidence>
<comment type="caution">
    <text evidence="14">The sequence shown here is derived from an EMBL/GenBank/DDBJ whole genome shotgun (WGS) entry which is preliminary data.</text>
</comment>
<dbReference type="GO" id="GO:0006271">
    <property type="term" value="P:DNA strand elongation involved in DNA replication"/>
    <property type="evidence" value="ECO:0007669"/>
    <property type="project" value="TreeGrafter"/>
</dbReference>
<evidence type="ECO:0000256" key="8">
    <source>
        <dbReference type="ARBA" id="ARBA00022932"/>
    </source>
</evidence>
<dbReference type="InterPro" id="IPR001001">
    <property type="entry name" value="DNA_polIII_beta"/>
</dbReference>
<evidence type="ECO:0000256" key="6">
    <source>
        <dbReference type="ARBA" id="ARBA00022695"/>
    </source>
</evidence>
<dbReference type="RefSeq" id="WP_113868124.1">
    <property type="nucleotide sequence ID" value="NZ_BAABQN010000004.1"/>
</dbReference>
<keyword evidence="15" id="KW-1185">Reference proteome</keyword>
<comment type="similarity">
    <text evidence="2 10">Belongs to the beta sliding clamp family.</text>
</comment>
<dbReference type="PANTHER" id="PTHR30478:SF0">
    <property type="entry name" value="BETA SLIDING CLAMP"/>
    <property type="match status" value="1"/>
</dbReference>
<feature type="domain" description="DNA polymerase III beta sliding clamp central" evidence="12">
    <location>
        <begin position="136"/>
        <end position="253"/>
    </location>
</feature>
<evidence type="ECO:0000256" key="4">
    <source>
        <dbReference type="ARBA" id="ARBA00022490"/>
    </source>
</evidence>
<dbReference type="Pfam" id="PF02768">
    <property type="entry name" value="DNA_pol3_beta_3"/>
    <property type="match status" value="1"/>
</dbReference>
<proteinExistence type="inferred from homology"/>
<organism evidence="14 15">
    <name type="scientific">Paraliobacillus ryukyuensis</name>
    <dbReference type="NCBI Taxonomy" id="200904"/>
    <lineage>
        <taxon>Bacteria</taxon>
        <taxon>Bacillati</taxon>
        <taxon>Bacillota</taxon>
        <taxon>Bacilli</taxon>
        <taxon>Bacillales</taxon>
        <taxon>Bacillaceae</taxon>
        <taxon>Paraliobacillus</taxon>
    </lineage>
</organism>
<evidence type="ECO:0000256" key="3">
    <source>
        <dbReference type="ARBA" id="ARBA00021035"/>
    </source>
</evidence>
<keyword evidence="6 10" id="KW-0548">Nucleotidyltransferase</keyword>
<reference evidence="14 15" key="1">
    <citation type="submission" date="2018-06" db="EMBL/GenBank/DDBJ databases">
        <title>Genomic Encyclopedia of Type Strains, Phase IV (KMG-IV): sequencing the most valuable type-strain genomes for metagenomic binning, comparative biology and taxonomic classification.</title>
        <authorList>
            <person name="Goeker M."/>
        </authorList>
    </citation>
    <scope>NUCLEOTIDE SEQUENCE [LARGE SCALE GENOMIC DNA]</scope>
    <source>
        <strain evidence="14 15">DSM 15140</strain>
    </source>
</reference>
<comment type="subunit">
    <text evidence="10">Forms a ring-shaped head-to-tail homodimer around DNA.</text>
</comment>
<protein>
    <recommendedName>
        <fullName evidence="3 10">Beta sliding clamp</fullName>
    </recommendedName>
</protein>
<dbReference type="InterPro" id="IPR046938">
    <property type="entry name" value="DNA_clamp_sf"/>
</dbReference>
<dbReference type="NCBIfam" id="TIGR00663">
    <property type="entry name" value="dnan"/>
    <property type="match status" value="1"/>
</dbReference>
<evidence type="ECO:0000256" key="2">
    <source>
        <dbReference type="ARBA" id="ARBA00010752"/>
    </source>
</evidence>
<keyword evidence="9" id="KW-0238">DNA-binding</keyword>
<dbReference type="GO" id="GO:0003677">
    <property type="term" value="F:DNA binding"/>
    <property type="evidence" value="ECO:0007669"/>
    <property type="project" value="UniProtKB-UniRule"/>
</dbReference>
<dbReference type="CDD" id="cd00140">
    <property type="entry name" value="beta_clamp"/>
    <property type="match status" value="1"/>
</dbReference>
<evidence type="ECO:0000259" key="12">
    <source>
        <dbReference type="Pfam" id="PF02767"/>
    </source>
</evidence>
<dbReference type="FunFam" id="3.10.150.10:FF:000007">
    <property type="entry name" value="Beta sliding clamp"/>
    <property type="match status" value="1"/>
</dbReference>